<dbReference type="AlphaFoldDB" id="A0A8S2EUF9"/>
<proteinExistence type="predicted"/>
<feature type="region of interest" description="Disordered" evidence="1">
    <location>
        <begin position="58"/>
        <end position="83"/>
    </location>
</feature>
<gene>
    <name evidence="2" type="ORF">OVA965_LOCUS29108</name>
    <name evidence="3" type="ORF">TMI583_LOCUS29872</name>
</gene>
<dbReference type="Proteomes" id="UP000682733">
    <property type="component" value="Unassembled WGS sequence"/>
</dbReference>
<sequence length="83" mass="9632">MAQPHRLRVQAQRPPPLVKKPHSTSTTKQPRFIHRHFLTLGSLFFKWCPCVQSSNEEHAPLRNTQSSRSEEQLEVNAQQNQTC</sequence>
<reference evidence="2" key="1">
    <citation type="submission" date="2021-02" db="EMBL/GenBank/DDBJ databases">
        <authorList>
            <person name="Nowell W R."/>
        </authorList>
    </citation>
    <scope>NUCLEOTIDE SEQUENCE</scope>
</reference>
<name>A0A8S2EUF9_9BILA</name>
<evidence type="ECO:0000313" key="3">
    <source>
        <dbReference type="EMBL" id="CAF4122338.1"/>
    </source>
</evidence>
<dbReference type="EMBL" id="CAJNOK010020287">
    <property type="protein sequence ID" value="CAF1313798.1"/>
    <property type="molecule type" value="Genomic_DNA"/>
</dbReference>
<dbReference type="EMBL" id="CAJOBA010041878">
    <property type="protein sequence ID" value="CAF4122338.1"/>
    <property type="molecule type" value="Genomic_DNA"/>
</dbReference>
<organism evidence="2 4">
    <name type="scientific">Didymodactylos carnosus</name>
    <dbReference type="NCBI Taxonomy" id="1234261"/>
    <lineage>
        <taxon>Eukaryota</taxon>
        <taxon>Metazoa</taxon>
        <taxon>Spiralia</taxon>
        <taxon>Gnathifera</taxon>
        <taxon>Rotifera</taxon>
        <taxon>Eurotatoria</taxon>
        <taxon>Bdelloidea</taxon>
        <taxon>Philodinida</taxon>
        <taxon>Philodinidae</taxon>
        <taxon>Didymodactylos</taxon>
    </lineage>
</organism>
<comment type="caution">
    <text evidence="2">The sequence shown here is derived from an EMBL/GenBank/DDBJ whole genome shotgun (WGS) entry which is preliminary data.</text>
</comment>
<evidence type="ECO:0000256" key="1">
    <source>
        <dbReference type="SAM" id="MobiDB-lite"/>
    </source>
</evidence>
<dbReference type="Proteomes" id="UP000677228">
    <property type="component" value="Unassembled WGS sequence"/>
</dbReference>
<evidence type="ECO:0000313" key="2">
    <source>
        <dbReference type="EMBL" id="CAF1313798.1"/>
    </source>
</evidence>
<evidence type="ECO:0000313" key="4">
    <source>
        <dbReference type="Proteomes" id="UP000677228"/>
    </source>
</evidence>
<accession>A0A8S2EUF9</accession>
<feature type="region of interest" description="Disordered" evidence="1">
    <location>
        <begin position="1"/>
        <end position="29"/>
    </location>
</feature>
<protein>
    <submittedName>
        <fullName evidence="2">Uncharacterized protein</fullName>
    </submittedName>
</protein>